<dbReference type="EMBL" id="CAJVPD010000088">
    <property type="protein sequence ID" value="CAG8303655.1"/>
    <property type="molecule type" value="Genomic_DNA"/>
</dbReference>
<dbReference type="Proteomes" id="UP001152592">
    <property type="component" value="Unassembled WGS sequence"/>
</dbReference>
<proteinExistence type="inferred from homology"/>
<dbReference type="Gene3D" id="2.40.40.10">
    <property type="entry name" value="RlpA-like domain"/>
    <property type="match status" value="1"/>
</dbReference>
<evidence type="ECO:0000313" key="4">
    <source>
        <dbReference type="EMBL" id="CAG8303655.1"/>
    </source>
</evidence>
<evidence type="ECO:0000256" key="1">
    <source>
        <dbReference type="ARBA" id="ARBA00004613"/>
    </source>
</evidence>
<evidence type="ECO:0000256" key="3">
    <source>
        <dbReference type="ARBA" id="ARBA00022525"/>
    </source>
</evidence>
<dbReference type="CDD" id="cd22778">
    <property type="entry name" value="DPBB_CEPL-like"/>
    <property type="match status" value="1"/>
</dbReference>
<comment type="subcellular location">
    <subcellularLocation>
        <location evidence="1">Secreted</location>
    </subcellularLocation>
</comment>
<dbReference type="GO" id="GO:0005576">
    <property type="term" value="C:extracellular region"/>
    <property type="evidence" value="ECO:0007669"/>
    <property type="project" value="UniProtKB-SubCell"/>
</dbReference>
<comment type="similarity">
    <text evidence="2">Belongs to the cerato-platanin family.</text>
</comment>
<dbReference type="InterPro" id="IPR036908">
    <property type="entry name" value="RlpA-like_sf"/>
</dbReference>
<reference evidence="4" key="1">
    <citation type="submission" date="2021-07" db="EMBL/GenBank/DDBJ databases">
        <authorList>
            <person name="Branca A.L. A."/>
        </authorList>
    </citation>
    <scope>NUCLEOTIDE SEQUENCE</scope>
</reference>
<organism evidence="4 5">
    <name type="scientific">Penicillium salamii</name>
    <dbReference type="NCBI Taxonomy" id="1612424"/>
    <lineage>
        <taxon>Eukaryota</taxon>
        <taxon>Fungi</taxon>
        <taxon>Dikarya</taxon>
        <taxon>Ascomycota</taxon>
        <taxon>Pezizomycotina</taxon>
        <taxon>Eurotiomycetes</taxon>
        <taxon>Eurotiomycetidae</taxon>
        <taxon>Eurotiales</taxon>
        <taxon>Aspergillaceae</taxon>
        <taxon>Penicillium</taxon>
    </lineage>
</organism>
<evidence type="ECO:0000313" key="5">
    <source>
        <dbReference type="Proteomes" id="UP001152592"/>
    </source>
</evidence>
<dbReference type="InterPro" id="IPR010829">
    <property type="entry name" value="Cerato-platanin"/>
</dbReference>
<dbReference type="AlphaFoldDB" id="A0A9W4ILR6"/>
<gene>
    <name evidence="4" type="ORF">PSALAMII_LOCUS1905</name>
</gene>
<evidence type="ECO:0008006" key="6">
    <source>
        <dbReference type="Google" id="ProtNLM"/>
    </source>
</evidence>
<dbReference type="Pfam" id="PF07249">
    <property type="entry name" value="Cerato-platanin"/>
    <property type="match status" value="1"/>
</dbReference>
<dbReference type="OrthoDB" id="9979195at2759"/>
<accession>A0A9W4ILR6</accession>
<sequence>MWNVSIQANIPQQQNLETTSEILSSTSNISKMKSVIAFTSAFLATLNLVAAAPAPAAAQTVSVSFDPKYDIGTSSLSTVSCSDGPNGLLTAGFTDFASLPSFPRVGGAPTVEGWNSANCGACYKLHYANGKVDESITVIAVDAAPGGFNIGKQAMDLLTKNQAEQLGRVDATFELVGDSECGL</sequence>
<evidence type="ECO:0000256" key="2">
    <source>
        <dbReference type="ARBA" id="ARBA00010421"/>
    </source>
</evidence>
<dbReference type="SUPFAM" id="SSF50685">
    <property type="entry name" value="Barwin-like endoglucanases"/>
    <property type="match status" value="1"/>
</dbReference>
<keyword evidence="3" id="KW-0964">Secreted</keyword>
<protein>
    <recommendedName>
        <fullName evidence="6">Allergen Asp f 15</fullName>
    </recommendedName>
</protein>
<comment type="caution">
    <text evidence="4">The sequence shown here is derived from an EMBL/GenBank/DDBJ whole genome shotgun (WGS) entry which is preliminary data.</text>
</comment>
<name>A0A9W4ILR6_9EURO</name>